<gene>
    <name evidence="1" type="ORF">MA16_Dca015256</name>
</gene>
<organism evidence="1 2">
    <name type="scientific">Dendrobium catenatum</name>
    <dbReference type="NCBI Taxonomy" id="906689"/>
    <lineage>
        <taxon>Eukaryota</taxon>
        <taxon>Viridiplantae</taxon>
        <taxon>Streptophyta</taxon>
        <taxon>Embryophyta</taxon>
        <taxon>Tracheophyta</taxon>
        <taxon>Spermatophyta</taxon>
        <taxon>Magnoliopsida</taxon>
        <taxon>Liliopsida</taxon>
        <taxon>Asparagales</taxon>
        <taxon>Orchidaceae</taxon>
        <taxon>Epidendroideae</taxon>
        <taxon>Malaxideae</taxon>
        <taxon>Dendrobiinae</taxon>
        <taxon>Dendrobium</taxon>
    </lineage>
</organism>
<dbReference type="PANTHER" id="PTHR48420:SF1">
    <property type="entry name" value="NON-HAEM DIOXYGENASE N-TERMINAL DOMAIN-CONTAINING PROTEIN"/>
    <property type="match status" value="1"/>
</dbReference>
<proteinExistence type="predicted"/>
<dbReference type="AlphaFoldDB" id="A0A2I0VSH0"/>
<evidence type="ECO:0000313" key="2">
    <source>
        <dbReference type="Proteomes" id="UP000233837"/>
    </source>
</evidence>
<dbReference type="Proteomes" id="UP000233837">
    <property type="component" value="Unassembled WGS sequence"/>
</dbReference>
<sequence length="139" mass="15474">MAAIFACKAISFDLNSVYARSLSRPLAGRRLYCHVSCQKCSREIEGPFRTVETVSISYSELKDKRLDLSPKVEEGFGPNGLGIISVSEVPGLSDLRQTVLNLSPRIASLPTNVRNQLEDPDSRYGLTAMVIKHRFKNMK</sequence>
<evidence type="ECO:0000313" key="1">
    <source>
        <dbReference type="EMBL" id="PKU66351.1"/>
    </source>
</evidence>
<name>A0A2I0VSH0_9ASPA</name>
<keyword evidence="2" id="KW-1185">Reference proteome</keyword>
<dbReference type="EMBL" id="KZ503277">
    <property type="protein sequence ID" value="PKU66351.1"/>
    <property type="molecule type" value="Genomic_DNA"/>
</dbReference>
<dbReference type="OrthoDB" id="438224at2759"/>
<reference evidence="1 2" key="1">
    <citation type="journal article" date="2016" name="Sci. Rep.">
        <title>The Dendrobium catenatum Lindl. genome sequence provides insights into polysaccharide synthase, floral development and adaptive evolution.</title>
        <authorList>
            <person name="Zhang G.Q."/>
            <person name="Xu Q."/>
            <person name="Bian C."/>
            <person name="Tsai W.C."/>
            <person name="Yeh C.M."/>
            <person name="Liu K.W."/>
            <person name="Yoshida K."/>
            <person name="Zhang L.S."/>
            <person name="Chang S.B."/>
            <person name="Chen F."/>
            <person name="Shi Y."/>
            <person name="Su Y.Y."/>
            <person name="Zhang Y.Q."/>
            <person name="Chen L.J."/>
            <person name="Yin Y."/>
            <person name="Lin M."/>
            <person name="Huang H."/>
            <person name="Deng H."/>
            <person name="Wang Z.W."/>
            <person name="Zhu S.L."/>
            <person name="Zhao X."/>
            <person name="Deng C."/>
            <person name="Niu S.C."/>
            <person name="Huang J."/>
            <person name="Wang M."/>
            <person name="Liu G.H."/>
            <person name="Yang H.J."/>
            <person name="Xiao X.J."/>
            <person name="Hsiao Y.Y."/>
            <person name="Wu W.L."/>
            <person name="Chen Y.Y."/>
            <person name="Mitsuda N."/>
            <person name="Ohme-Takagi M."/>
            <person name="Luo Y.B."/>
            <person name="Van de Peer Y."/>
            <person name="Liu Z.J."/>
        </authorList>
    </citation>
    <scope>NUCLEOTIDE SEQUENCE [LARGE SCALE GENOMIC DNA]</scope>
    <source>
        <tissue evidence="1">The whole plant</tissue>
    </source>
</reference>
<reference evidence="1 2" key="2">
    <citation type="journal article" date="2017" name="Nature">
        <title>The Apostasia genome and the evolution of orchids.</title>
        <authorList>
            <person name="Zhang G.Q."/>
            <person name="Liu K.W."/>
            <person name="Li Z."/>
            <person name="Lohaus R."/>
            <person name="Hsiao Y.Y."/>
            <person name="Niu S.C."/>
            <person name="Wang J.Y."/>
            <person name="Lin Y.C."/>
            <person name="Xu Q."/>
            <person name="Chen L.J."/>
            <person name="Yoshida K."/>
            <person name="Fujiwara S."/>
            <person name="Wang Z.W."/>
            <person name="Zhang Y.Q."/>
            <person name="Mitsuda N."/>
            <person name="Wang M."/>
            <person name="Liu G.H."/>
            <person name="Pecoraro L."/>
            <person name="Huang H.X."/>
            <person name="Xiao X.J."/>
            <person name="Lin M."/>
            <person name="Wu X.Y."/>
            <person name="Wu W.L."/>
            <person name="Chen Y.Y."/>
            <person name="Chang S.B."/>
            <person name="Sakamoto S."/>
            <person name="Ohme-Takagi M."/>
            <person name="Yagi M."/>
            <person name="Zeng S.J."/>
            <person name="Shen C.Y."/>
            <person name="Yeh C.M."/>
            <person name="Luo Y.B."/>
            <person name="Tsai W.C."/>
            <person name="Van de Peer Y."/>
            <person name="Liu Z.J."/>
        </authorList>
    </citation>
    <scope>NUCLEOTIDE SEQUENCE [LARGE SCALE GENOMIC DNA]</scope>
    <source>
        <tissue evidence="1">The whole plant</tissue>
    </source>
</reference>
<dbReference type="PANTHER" id="PTHR48420">
    <property type="entry name" value="NON-HAEM DIOXYGENASE N-TERMINAL DOMAIN-CONTAINING PROTEIN"/>
    <property type="match status" value="1"/>
</dbReference>
<protein>
    <submittedName>
        <fullName evidence="1">Uncharacterized protein</fullName>
    </submittedName>
</protein>
<accession>A0A2I0VSH0</accession>